<dbReference type="Proteomes" id="UP001183420">
    <property type="component" value="Unassembled WGS sequence"/>
</dbReference>
<accession>A0ABU2LZZ4</accession>
<gene>
    <name evidence="1" type="ORF">RNC47_33160</name>
</gene>
<organism evidence="1 2">
    <name type="scientific">Streptomyces millisiae</name>
    <dbReference type="NCBI Taxonomy" id="3075542"/>
    <lineage>
        <taxon>Bacteria</taxon>
        <taxon>Bacillati</taxon>
        <taxon>Actinomycetota</taxon>
        <taxon>Actinomycetes</taxon>
        <taxon>Kitasatosporales</taxon>
        <taxon>Streptomycetaceae</taxon>
        <taxon>Streptomyces</taxon>
    </lineage>
</organism>
<comment type="caution">
    <text evidence="1">The sequence shown here is derived from an EMBL/GenBank/DDBJ whole genome shotgun (WGS) entry which is preliminary data.</text>
</comment>
<name>A0ABU2LZZ4_9ACTN</name>
<evidence type="ECO:0000313" key="1">
    <source>
        <dbReference type="EMBL" id="MDT0323169.1"/>
    </source>
</evidence>
<protein>
    <submittedName>
        <fullName evidence="1">Uncharacterized protein</fullName>
    </submittedName>
</protein>
<dbReference type="EMBL" id="JAVREM010000089">
    <property type="protein sequence ID" value="MDT0323169.1"/>
    <property type="molecule type" value="Genomic_DNA"/>
</dbReference>
<dbReference type="RefSeq" id="WP_311604241.1">
    <property type="nucleotide sequence ID" value="NZ_JAVREM010000089.1"/>
</dbReference>
<keyword evidence="2" id="KW-1185">Reference proteome</keyword>
<evidence type="ECO:0000313" key="2">
    <source>
        <dbReference type="Proteomes" id="UP001183420"/>
    </source>
</evidence>
<proteinExistence type="predicted"/>
<sequence length="229" mass="24008">MTTSERLDMPARRRRHARLIATLTQLIGDCAAAAGEVYGPIADAPPEQAGVAVSRRAIAELSVSASIRLDDARAEDATRWPTVVAQEEADSRRTFAARCVTAELEQVLNDVGFGAGDHPQPLDAEALVTAPQSAAMRRAGVGGDFLVALLEDPEQAVIWVRGVAASGEFTVDQILDEAVDTAMLSGLISLRKAQSEADPSTAAEGCLAASRHFALAVSVASADLEEAMS</sequence>
<reference evidence="2" key="1">
    <citation type="submission" date="2023-07" db="EMBL/GenBank/DDBJ databases">
        <title>30 novel species of actinomycetes from the DSMZ collection.</title>
        <authorList>
            <person name="Nouioui I."/>
        </authorList>
    </citation>
    <scope>NUCLEOTIDE SEQUENCE [LARGE SCALE GENOMIC DNA]</scope>
    <source>
        <strain evidence="2">DSM 44918</strain>
    </source>
</reference>